<dbReference type="InterPro" id="IPR036283">
    <property type="entry name" value="NOB1_Zf-like_sf"/>
</dbReference>
<accession>A0A800MT75</accession>
<dbReference type="OrthoDB" id="2890109at2"/>
<dbReference type="GeneID" id="67526526"/>
<protein>
    <submittedName>
        <fullName evidence="1">Uncharacterized protein</fullName>
    </submittedName>
</protein>
<proteinExistence type="predicted"/>
<dbReference type="EMBL" id="VDEM01000072">
    <property type="protein sequence ID" value="KAF0822016.1"/>
    <property type="molecule type" value="Genomic_DNA"/>
</dbReference>
<dbReference type="Proteomes" id="UP000465778">
    <property type="component" value="Unassembled WGS sequence"/>
</dbReference>
<sequence>MSGLHARHHKVCTKCMSFSANHEVCQKCGNTNLMNLKITVQSGKNQKTVKTGTG</sequence>
<dbReference type="AlphaFoldDB" id="A0A800MT75"/>
<comment type="caution">
    <text evidence="1">The sequence shown here is derived from an EMBL/GenBank/DDBJ whole genome shotgun (WGS) entry which is preliminary data.</text>
</comment>
<gene>
    <name evidence="1" type="ORF">KIS1582_4215</name>
</gene>
<name>A0A800MT75_CYTFI</name>
<dbReference type="RefSeq" id="WP_156478334.1">
    <property type="nucleotide sequence ID" value="NZ_JABVDD010000049.1"/>
</dbReference>
<dbReference type="SUPFAM" id="SSF144206">
    <property type="entry name" value="NOB1 zinc finger-like"/>
    <property type="match status" value="1"/>
</dbReference>
<evidence type="ECO:0000313" key="2">
    <source>
        <dbReference type="Proteomes" id="UP000465778"/>
    </source>
</evidence>
<evidence type="ECO:0000313" key="1">
    <source>
        <dbReference type="EMBL" id="KAF0822016.1"/>
    </source>
</evidence>
<reference evidence="1 2" key="1">
    <citation type="journal article" date="2020" name="G3 (Bethesda)">
        <title>Whole Genome Sequencing and Comparative Genomics of Two Nematicidal Bacillus Strains Reveals a Wide Range of Possible Virulence Factors.</title>
        <authorList>
            <person name="Susic N."/>
            <person name="Janezic S."/>
            <person name="Rupnik M."/>
            <person name="Geric Stare B."/>
        </authorList>
    </citation>
    <scope>NUCLEOTIDE SEQUENCE [LARGE SCALE GENOMIC DNA]</scope>
    <source>
        <strain evidence="1 2">I-1582</strain>
    </source>
</reference>
<organism evidence="1 2">
    <name type="scientific">Cytobacillus firmus</name>
    <name type="common">Bacillus firmus</name>
    <dbReference type="NCBI Taxonomy" id="1399"/>
    <lineage>
        <taxon>Bacteria</taxon>
        <taxon>Bacillati</taxon>
        <taxon>Bacillota</taxon>
        <taxon>Bacilli</taxon>
        <taxon>Bacillales</taxon>
        <taxon>Bacillaceae</taxon>
        <taxon>Cytobacillus</taxon>
    </lineage>
</organism>